<dbReference type="Gene3D" id="3.40.50.720">
    <property type="entry name" value="NAD(P)-binding Rossmann-like Domain"/>
    <property type="match status" value="1"/>
</dbReference>
<evidence type="ECO:0000259" key="3">
    <source>
        <dbReference type="Pfam" id="PF01408"/>
    </source>
</evidence>
<dbReference type="EMBL" id="MWQN01000001">
    <property type="protein sequence ID" value="OPC82898.1"/>
    <property type="molecule type" value="Genomic_DNA"/>
</dbReference>
<evidence type="ECO:0000313" key="6">
    <source>
        <dbReference type="Proteomes" id="UP000190037"/>
    </source>
</evidence>
<dbReference type="Gene3D" id="3.30.360.10">
    <property type="entry name" value="Dihydrodipicolinate Reductase, domain 2"/>
    <property type="match status" value="1"/>
</dbReference>
<dbReference type="PANTHER" id="PTHR43708">
    <property type="entry name" value="CONSERVED EXPRESSED OXIDOREDUCTASE (EUROFUNG)"/>
    <property type="match status" value="1"/>
</dbReference>
<name>A0A1T3P1C8_9ACTN</name>
<dbReference type="Proteomes" id="UP000190037">
    <property type="component" value="Unassembled WGS sequence"/>
</dbReference>
<dbReference type="SUPFAM" id="SSF51735">
    <property type="entry name" value="NAD(P)-binding Rossmann-fold domains"/>
    <property type="match status" value="1"/>
</dbReference>
<dbReference type="InterPro" id="IPR051317">
    <property type="entry name" value="Gfo/Idh/MocA_oxidoreduct"/>
</dbReference>
<reference evidence="5 6" key="1">
    <citation type="submission" date="2017-03" db="EMBL/GenBank/DDBJ databases">
        <title>Draft genome sequence of Streptomyces scabrisporus NF3, endophyte isolated from Amphipterygium adstringens.</title>
        <authorList>
            <person name="Vazquez M."/>
            <person name="Ceapa C.D."/>
            <person name="Rodriguez Luna D."/>
            <person name="Sanchez Esquivel S."/>
        </authorList>
    </citation>
    <scope>NUCLEOTIDE SEQUENCE [LARGE SCALE GENOMIC DNA]</scope>
    <source>
        <strain evidence="5 6">NF3</strain>
    </source>
</reference>
<organism evidence="5 6">
    <name type="scientific">Embleya scabrispora</name>
    <dbReference type="NCBI Taxonomy" id="159449"/>
    <lineage>
        <taxon>Bacteria</taxon>
        <taxon>Bacillati</taxon>
        <taxon>Actinomycetota</taxon>
        <taxon>Actinomycetes</taxon>
        <taxon>Kitasatosporales</taxon>
        <taxon>Streptomycetaceae</taxon>
        <taxon>Embleya</taxon>
    </lineage>
</organism>
<dbReference type="RefSeq" id="WP_078977199.1">
    <property type="nucleotide sequence ID" value="NZ_MWQN01000001.1"/>
</dbReference>
<dbReference type="PANTHER" id="PTHR43708:SF5">
    <property type="entry name" value="CONSERVED EXPRESSED OXIDOREDUCTASE (EUROFUNG)-RELATED"/>
    <property type="match status" value="1"/>
</dbReference>
<dbReference type="SUPFAM" id="SSF55347">
    <property type="entry name" value="Glyceraldehyde-3-phosphate dehydrogenase-like, C-terminal domain"/>
    <property type="match status" value="1"/>
</dbReference>
<dbReference type="InterPro" id="IPR004104">
    <property type="entry name" value="Gfo/Idh/MocA-like_OxRdtase_C"/>
</dbReference>
<sequence length="354" mass="38287">MGPIRTVLVGYGVGGSAFHAPVLTAVEGLELAAVVTGNPARQDEVRARYPRAEVIGTTDEMFARTGDFDLVVITVPNRFHVPLATRALEAGLHVVVDKPFAGTFAQGRALCETAARCERRLGVYQNRRFDGDFRTVRRLVEEGRLGDVYRFESRFERWRPQVRTAGWKEQADPAALGGILYDLGTHLIDQAVSLFGRPTHVYAELDTRRDAALVDDDSFVALTHEGGVRSHLWMSAAAADLGPRFRVLGSKASYVKFGMDPQEELLRAGSTAVGTPAWGTEPESAWGRLGTPGDTVAVETEPGAYQDYYAGFAAAVREESGPPVPLSEALTVIEVIEAAQRSFADGATVVLPTG</sequence>
<keyword evidence="2" id="KW-0560">Oxidoreductase</keyword>
<feature type="domain" description="Gfo/Idh/MocA-like oxidoreductase C-terminal" evidence="4">
    <location>
        <begin position="137"/>
        <end position="349"/>
    </location>
</feature>
<dbReference type="Pfam" id="PF02894">
    <property type="entry name" value="GFO_IDH_MocA_C"/>
    <property type="match status" value="1"/>
</dbReference>
<gene>
    <name evidence="5" type="ORF">B4N89_19895</name>
</gene>
<accession>A0A1T3P1C8</accession>
<keyword evidence="6" id="KW-1185">Reference proteome</keyword>
<protein>
    <submittedName>
        <fullName evidence="5">Oxidoreductase</fullName>
    </submittedName>
</protein>
<dbReference type="OrthoDB" id="256869at2"/>
<dbReference type="GO" id="GO:0000166">
    <property type="term" value="F:nucleotide binding"/>
    <property type="evidence" value="ECO:0007669"/>
    <property type="project" value="InterPro"/>
</dbReference>
<evidence type="ECO:0000313" key="5">
    <source>
        <dbReference type="EMBL" id="OPC82898.1"/>
    </source>
</evidence>
<dbReference type="GO" id="GO:0016491">
    <property type="term" value="F:oxidoreductase activity"/>
    <property type="evidence" value="ECO:0007669"/>
    <property type="project" value="UniProtKB-KW"/>
</dbReference>
<comment type="caution">
    <text evidence="5">The sequence shown here is derived from an EMBL/GenBank/DDBJ whole genome shotgun (WGS) entry which is preliminary data.</text>
</comment>
<comment type="similarity">
    <text evidence="1">Belongs to the Gfo/Idh/MocA family.</text>
</comment>
<proteinExistence type="inferred from homology"/>
<evidence type="ECO:0000256" key="2">
    <source>
        <dbReference type="ARBA" id="ARBA00023002"/>
    </source>
</evidence>
<dbReference type="InterPro" id="IPR036291">
    <property type="entry name" value="NAD(P)-bd_dom_sf"/>
</dbReference>
<dbReference type="AlphaFoldDB" id="A0A1T3P1C8"/>
<evidence type="ECO:0000259" key="4">
    <source>
        <dbReference type="Pfam" id="PF02894"/>
    </source>
</evidence>
<dbReference type="InterPro" id="IPR000683">
    <property type="entry name" value="Gfo/Idh/MocA-like_OxRdtase_N"/>
</dbReference>
<feature type="domain" description="Gfo/Idh/MocA-like oxidoreductase N-terminal" evidence="3">
    <location>
        <begin position="4"/>
        <end position="124"/>
    </location>
</feature>
<dbReference type="STRING" id="159449.B4N89_19895"/>
<evidence type="ECO:0000256" key="1">
    <source>
        <dbReference type="ARBA" id="ARBA00010928"/>
    </source>
</evidence>
<dbReference type="Pfam" id="PF01408">
    <property type="entry name" value="GFO_IDH_MocA"/>
    <property type="match status" value="1"/>
</dbReference>